<proteinExistence type="predicted"/>
<gene>
    <name evidence="1" type="ORF">MOQ58_23355</name>
</gene>
<dbReference type="RefSeq" id="WP_280162073.1">
    <property type="nucleotide sequence ID" value="NZ_CP093428.1"/>
</dbReference>
<keyword evidence="2" id="KW-1185">Reference proteome</keyword>
<protein>
    <submittedName>
        <fullName evidence="1">Uncharacterized protein</fullName>
    </submittedName>
</protein>
<organism evidence="1 2">
    <name type="scientific">Pseudomonas migulae</name>
    <dbReference type="NCBI Taxonomy" id="78543"/>
    <lineage>
        <taxon>Bacteria</taxon>
        <taxon>Pseudomonadati</taxon>
        <taxon>Pseudomonadota</taxon>
        <taxon>Gammaproteobacteria</taxon>
        <taxon>Pseudomonadales</taxon>
        <taxon>Pseudomonadaceae</taxon>
        <taxon>Pseudomonas</taxon>
    </lineage>
</organism>
<name>A0ABY8MQ19_9PSED</name>
<evidence type="ECO:0000313" key="2">
    <source>
        <dbReference type="Proteomes" id="UP001243713"/>
    </source>
</evidence>
<reference evidence="1 2" key="1">
    <citation type="submission" date="2022-03" db="EMBL/GenBank/DDBJ databases">
        <title>Plant growth promoting endophytes with ACC deaminase activity.</title>
        <authorList>
            <person name="Charles T."/>
            <person name="Van Dyk A."/>
            <person name="Cheng J."/>
            <person name="Heil J."/>
        </authorList>
    </citation>
    <scope>NUCLEOTIDE SEQUENCE [LARGE SCALE GENOMIC DNA]</scope>
    <source>
        <strain evidence="1 2">8R6</strain>
    </source>
</reference>
<dbReference type="EMBL" id="CP093428">
    <property type="protein sequence ID" value="WGK89435.1"/>
    <property type="molecule type" value="Genomic_DNA"/>
</dbReference>
<sequence>MLAHVPGPVRQSQTPSGVATFSAQRRARQAANRGHVRTGFRREEARIPLRHQATDAVMFLSRHQRFGPDFTGVSPPVRDLTDWQATVVDDRQLWRMRMEPFVQWSVLLIRRF</sequence>
<evidence type="ECO:0000313" key="1">
    <source>
        <dbReference type="EMBL" id="WGK89435.1"/>
    </source>
</evidence>
<dbReference type="Proteomes" id="UP001243713">
    <property type="component" value="Chromosome"/>
</dbReference>
<accession>A0ABY8MQ19</accession>